<dbReference type="Proteomes" id="UP000199135">
    <property type="component" value="Unassembled WGS sequence"/>
</dbReference>
<keyword evidence="2 5" id="KW-0812">Transmembrane</keyword>
<accession>A0A1H6HMX8</accession>
<dbReference type="EMBL" id="FNWT01000001">
    <property type="protein sequence ID" value="SEH36846.1"/>
    <property type="molecule type" value="Genomic_DNA"/>
</dbReference>
<evidence type="ECO:0000256" key="4">
    <source>
        <dbReference type="ARBA" id="ARBA00023136"/>
    </source>
</evidence>
<keyword evidence="4 5" id="KW-0472">Membrane</keyword>
<name>A0A1H6HMX8_9ACTN</name>
<reference evidence="6 7" key="1">
    <citation type="submission" date="2016-10" db="EMBL/GenBank/DDBJ databases">
        <authorList>
            <person name="Varghese N."/>
            <person name="Submissions S."/>
        </authorList>
    </citation>
    <scope>NUCLEOTIDE SEQUENCE [LARGE SCALE GENOMIC DNA]</scope>
    <source>
        <strain evidence="6 7">WCP15</strain>
    </source>
</reference>
<sequence>MAAENVVGTVHGASSFTGTERARSAERRREVPRMCKTVLGFVPTQSPVYAFHPTTRLVYYLFMSILPLVFQTPELELLLMGVSLGLYLWSGVPLKNLRVYVRMMVLVLCFISFSYIAFPSVAAGEVPLAIGPLHVFRSSLLRGLLIYTRVLALLFATIVYFSTNRERDVLVSFRCLHVPFVVSYFIGLVLRSAGTFLDDYAVVKEAEKARMALPTWQASCSLTQIPSSRP</sequence>
<evidence type="ECO:0000313" key="7">
    <source>
        <dbReference type="Proteomes" id="UP000199135"/>
    </source>
</evidence>
<feature type="transmembrane region" description="Helical" evidence="5">
    <location>
        <begin position="169"/>
        <end position="190"/>
    </location>
</feature>
<evidence type="ECO:0000256" key="1">
    <source>
        <dbReference type="ARBA" id="ARBA00004141"/>
    </source>
</evidence>
<feature type="transmembrane region" description="Helical" evidence="5">
    <location>
        <begin position="144"/>
        <end position="162"/>
    </location>
</feature>
<comment type="subcellular location">
    <subcellularLocation>
        <location evidence="1">Membrane</location>
        <topology evidence="1">Multi-pass membrane protein</topology>
    </subcellularLocation>
</comment>
<keyword evidence="3 5" id="KW-1133">Transmembrane helix</keyword>
<protein>
    <submittedName>
        <fullName evidence="6">Cobalt transport protein</fullName>
    </submittedName>
</protein>
<organism evidence="6 7">
    <name type="scientific">Parafannyhessea umbonata</name>
    <dbReference type="NCBI Taxonomy" id="604330"/>
    <lineage>
        <taxon>Bacteria</taxon>
        <taxon>Bacillati</taxon>
        <taxon>Actinomycetota</taxon>
        <taxon>Coriobacteriia</taxon>
        <taxon>Coriobacteriales</taxon>
        <taxon>Atopobiaceae</taxon>
        <taxon>Parafannyhessea</taxon>
    </lineage>
</organism>
<feature type="transmembrane region" description="Helical" evidence="5">
    <location>
        <begin position="57"/>
        <end position="87"/>
    </location>
</feature>
<dbReference type="CDD" id="cd16914">
    <property type="entry name" value="EcfT"/>
    <property type="match status" value="1"/>
</dbReference>
<proteinExistence type="predicted"/>
<evidence type="ECO:0000256" key="5">
    <source>
        <dbReference type="SAM" id="Phobius"/>
    </source>
</evidence>
<comment type="caution">
    <text evidence="6">The sequence shown here is derived from an EMBL/GenBank/DDBJ whole genome shotgun (WGS) entry which is preliminary data.</text>
</comment>
<dbReference type="InterPro" id="IPR003339">
    <property type="entry name" value="ABC/ECF_trnsptr_transmembrane"/>
</dbReference>
<keyword evidence="7" id="KW-1185">Reference proteome</keyword>
<evidence type="ECO:0000256" key="3">
    <source>
        <dbReference type="ARBA" id="ARBA00022989"/>
    </source>
</evidence>
<dbReference type="Pfam" id="PF02361">
    <property type="entry name" value="CbiQ"/>
    <property type="match status" value="1"/>
</dbReference>
<feature type="transmembrane region" description="Helical" evidence="5">
    <location>
        <begin position="99"/>
        <end position="118"/>
    </location>
</feature>
<dbReference type="RefSeq" id="WP_078686343.1">
    <property type="nucleotide sequence ID" value="NZ_FNWT01000001.1"/>
</dbReference>
<gene>
    <name evidence="6" type="ORF">SAMN05216447_101105</name>
</gene>
<evidence type="ECO:0000313" key="6">
    <source>
        <dbReference type="EMBL" id="SEH36846.1"/>
    </source>
</evidence>
<evidence type="ECO:0000256" key="2">
    <source>
        <dbReference type="ARBA" id="ARBA00022692"/>
    </source>
</evidence>